<dbReference type="EMBL" id="JAHKSW010000003">
    <property type="protein sequence ID" value="KAG7334093.1"/>
    <property type="molecule type" value="Genomic_DNA"/>
</dbReference>
<dbReference type="GO" id="GO:0005085">
    <property type="term" value="F:guanyl-nucleotide exchange factor activity"/>
    <property type="evidence" value="ECO:0007669"/>
    <property type="project" value="TreeGrafter"/>
</dbReference>
<protein>
    <recommendedName>
        <fullName evidence="8">Inactive heparanase-2</fullName>
    </recommendedName>
</protein>
<feature type="domain" description="FUZ/MON1/HPS1 third Longin" evidence="5">
    <location>
        <begin position="1080"/>
        <end position="1233"/>
    </location>
</feature>
<reference evidence="6 7" key="1">
    <citation type="submission" date="2021-06" db="EMBL/GenBank/DDBJ databases">
        <title>Chromosome-level genome assembly of the red-tail catfish (Hemibagrus wyckioides).</title>
        <authorList>
            <person name="Shao F."/>
        </authorList>
    </citation>
    <scope>NUCLEOTIDE SEQUENCE [LARGE SCALE GENOMIC DNA]</scope>
    <source>
        <strain evidence="6">EC202008001</strain>
        <tissue evidence="6">Blood</tissue>
    </source>
</reference>
<dbReference type="GO" id="GO:1903232">
    <property type="term" value="P:melanosome assembly"/>
    <property type="evidence" value="ECO:0007669"/>
    <property type="project" value="TreeGrafter"/>
</dbReference>
<keyword evidence="2" id="KW-0732">Signal</keyword>
<dbReference type="GO" id="GO:0016798">
    <property type="term" value="F:hydrolase activity, acting on glycosyl bonds"/>
    <property type="evidence" value="ECO:0007669"/>
    <property type="project" value="InterPro"/>
</dbReference>
<dbReference type="InterPro" id="IPR005199">
    <property type="entry name" value="Glyco_hydro_79"/>
</dbReference>
<sequence>MPGRFFPQMFGLAVWWAFVIQSPISSANIAHRGHVDADKRQNFLERTLILLDVNTRTPVRVLNDNFLSLQVDPSILKNGWLDFLSSKRLVTLARGLSPAYLRFGGKRTDFLQFHNLKNLAKFRGPGPDYYLKNYEDDIVRSDIALDKQKGCKLANHPDMMLELQREKAAQMQQVLLKEQLSNHYSDVTITARSLDKLYNFADCAGLHLIFGLNALHRNPDNSWNASSALSLLKYSAGKKYNISWELGNEPNSYRTMVARSVNSSRLAQDYIMLKTLLQSVRYYSRANLYGPNIGRPRKNAILLLEGFMKNGGSVVDAVTWQHFYIDRRVTKVEDFLKTRLLDTLTGQITKVLKIVKKHAPEKRVWLGGVGPAWAGGISNLSDTFAAGLLWLNTLGISAMQGIDVVLRHSFFDYGYSHLVDQQFNPLPDYWLSLLFKRLVGPRVLAVQVAGLQRKPRPGKVIRDKLRIYAHCTSFTNHNYVRGSITIYIINLHRSRKKIKLAGTLRNKTVHQYLLQPFGADGLHSKSVQLNGEHLVMLDSDTFPELKPRTLRAVGMKCLLVATESAEVLFYWTDQEFEQNIKKQYGTSQEESGRPPAFADSINTLFAPIIISCSTMVDRLGDGYTSFSTENGHIYALHQFEECLYIAVNGDGEETDEDLKRKIFVLKKFTEILFGMVTLSSSLFRKELRPPDTEQRNRVWKKLQRLLETYSRLREQDQSFLVEAVERIIHPTLCEQCIEFLERRLVQQMNNSTERAGEEVLHAFILVHTKLLAFYSSRNASTLSSSDLLALITIVQDLYPSNLELDETPSEEVDSISAPDIFYTPEPSPVKRDSGHLSNDSAPVFQFVDPDIQIAEDSLQTLQLPVSDPMTPTRVFLEATFKEGFFPMMPHSMYCLPLWPGITLVLLTKIPNSQVAMSVYMLLEAFAKLEKRLNEGSEGTAALRGQSPIQELRNRVDKFIRMLTSMDILTAQLQNTWSEFKNKAFTRSGPGITKALLPMCRNIRTQLCGVYQQCFAAMCMGGNQRLATTLQERALNMMQEKLMDWKDFLLVKSKRNITMAFLIFGCVYFNHALTYLEEFPGLVHFIYVDRMAGQMIAPSLSMNESSASELGKGPIAHFIKNKLWSLVATTRHYLQKGYTTVTLRDGDFYFCYFLWFENETGYKLEVVDIPNLPDDSAPIGMLAWDYYRKLLRFYSKSHQNELVKCYELLTVHLGVVPTEYILQHCSQLARKLWEPSRIPLL</sequence>
<dbReference type="Gene3D" id="3.20.20.80">
    <property type="entry name" value="Glycosidases"/>
    <property type="match status" value="1"/>
</dbReference>
<dbReference type="InterPro" id="IPR017853">
    <property type="entry name" value="GH"/>
</dbReference>
<dbReference type="PANTHER" id="PTHR12761">
    <property type="entry name" value="HERMANSKY-PUDLAK SYNDROME PROTEIN 1"/>
    <property type="match status" value="1"/>
</dbReference>
<feature type="domain" description="FUZ/MON1/HPS1 second Longin" evidence="4">
    <location>
        <begin position="758"/>
        <end position="916"/>
    </location>
</feature>
<dbReference type="SUPFAM" id="SSF51445">
    <property type="entry name" value="(Trans)glycosidases"/>
    <property type="match status" value="1"/>
</dbReference>
<dbReference type="Pfam" id="PF19037">
    <property type="entry name" value="Fuz_longin_2"/>
    <property type="match status" value="1"/>
</dbReference>
<dbReference type="InterPro" id="IPR043972">
    <property type="entry name" value="FUZ/MON1/HPS1_longin_1"/>
</dbReference>
<comment type="similarity">
    <text evidence="1">Belongs to the glycosyl hydrolase 79 family.</text>
</comment>
<feature type="signal peptide" evidence="2">
    <location>
        <begin position="1"/>
        <end position="21"/>
    </location>
</feature>
<dbReference type="GO" id="GO:0031085">
    <property type="term" value="C:BLOC-3 complex"/>
    <property type="evidence" value="ECO:0007669"/>
    <property type="project" value="TreeGrafter"/>
</dbReference>
<dbReference type="GO" id="GO:0016020">
    <property type="term" value="C:membrane"/>
    <property type="evidence" value="ECO:0007669"/>
    <property type="project" value="InterPro"/>
</dbReference>
<dbReference type="Proteomes" id="UP000824219">
    <property type="component" value="Linkage Group LG03"/>
</dbReference>
<evidence type="ECO:0008006" key="8">
    <source>
        <dbReference type="Google" id="ProtNLM"/>
    </source>
</evidence>
<feature type="domain" description="FUZ/MON1/HPS1 first Longin" evidence="3">
    <location>
        <begin position="556"/>
        <end position="712"/>
    </location>
</feature>
<evidence type="ECO:0000313" key="7">
    <source>
        <dbReference type="Proteomes" id="UP000824219"/>
    </source>
</evidence>
<evidence type="ECO:0000256" key="1">
    <source>
        <dbReference type="ARBA" id="ARBA00009800"/>
    </source>
</evidence>
<accession>A0A9D3P740</accession>
<evidence type="ECO:0000259" key="3">
    <source>
        <dbReference type="Pfam" id="PF19036"/>
    </source>
</evidence>
<dbReference type="Pfam" id="PF19036">
    <property type="entry name" value="Fuz_longin_1"/>
    <property type="match status" value="1"/>
</dbReference>
<comment type="caution">
    <text evidence="6">The sequence shown here is derived from an EMBL/GenBank/DDBJ whole genome shotgun (WGS) entry which is preliminary data.</text>
</comment>
<dbReference type="AlphaFoldDB" id="A0A9D3P740"/>
<dbReference type="InterPro" id="IPR043971">
    <property type="entry name" value="FUZ/MON1/HPS1_longin_2"/>
</dbReference>
<feature type="chain" id="PRO_5039260955" description="Inactive heparanase-2" evidence="2">
    <location>
        <begin position="22"/>
        <end position="1240"/>
    </location>
</feature>
<gene>
    <name evidence="6" type="ORF">KOW79_002500</name>
</gene>
<evidence type="ECO:0000259" key="4">
    <source>
        <dbReference type="Pfam" id="PF19037"/>
    </source>
</evidence>
<keyword evidence="7" id="KW-1185">Reference proteome</keyword>
<dbReference type="PANTHER" id="PTHR12761:SF1">
    <property type="entry name" value="BLOC-3 COMPLEX MEMBER HPS1"/>
    <property type="match status" value="1"/>
</dbReference>
<evidence type="ECO:0000313" key="6">
    <source>
        <dbReference type="EMBL" id="KAG7334093.1"/>
    </source>
</evidence>
<proteinExistence type="inferred from homology"/>
<evidence type="ECO:0000256" key="2">
    <source>
        <dbReference type="SAM" id="SignalP"/>
    </source>
</evidence>
<organism evidence="6 7">
    <name type="scientific">Hemibagrus wyckioides</name>
    <dbReference type="NCBI Taxonomy" id="337641"/>
    <lineage>
        <taxon>Eukaryota</taxon>
        <taxon>Metazoa</taxon>
        <taxon>Chordata</taxon>
        <taxon>Craniata</taxon>
        <taxon>Vertebrata</taxon>
        <taxon>Euteleostomi</taxon>
        <taxon>Actinopterygii</taxon>
        <taxon>Neopterygii</taxon>
        <taxon>Teleostei</taxon>
        <taxon>Ostariophysi</taxon>
        <taxon>Siluriformes</taxon>
        <taxon>Bagridae</taxon>
        <taxon>Hemibagrus</taxon>
    </lineage>
</organism>
<dbReference type="InterPro" id="IPR043970">
    <property type="entry name" value="FUZ/MON1/HPS1_longin_3"/>
</dbReference>
<evidence type="ECO:0000259" key="5">
    <source>
        <dbReference type="Pfam" id="PF19038"/>
    </source>
</evidence>
<dbReference type="OrthoDB" id="726732at2759"/>
<dbReference type="GO" id="GO:0016192">
    <property type="term" value="P:vesicle-mediated transport"/>
    <property type="evidence" value="ECO:0007669"/>
    <property type="project" value="InterPro"/>
</dbReference>
<name>A0A9D3P740_9TELE</name>
<dbReference type="Pfam" id="PF03662">
    <property type="entry name" value="Glyco_hydro_79n"/>
    <property type="match status" value="1"/>
</dbReference>
<dbReference type="InterPro" id="IPR026053">
    <property type="entry name" value="HPS1"/>
</dbReference>
<dbReference type="Pfam" id="PF19038">
    <property type="entry name" value="Fuz_longin_3"/>
    <property type="match status" value="1"/>
</dbReference>